<dbReference type="EMBL" id="JANBPG010000453">
    <property type="protein sequence ID" value="KAJ1896387.1"/>
    <property type="molecule type" value="Genomic_DNA"/>
</dbReference>
<evidence type="ECO:0000313" key="1">
    <source>
        <dbReference type="EMBL" id="KAJ1896387.1"/>
    </source>
</evidence>
<comment type="caution">
    <text evidence="1">The sequence shown here is derived from an EMBL/GenBank/DDBJ whole genome shotgun (WGS) entry which is preliminary data.</text>
</comment>
<dbReference type="Proteomes" id="UP001150581">
    <property type="component" value="Unassembled WGS sequence"/>
</dbReference>
<gene>
    <name evidence="1" type="ORF">LPJ66_004026</name>
</gene>
<organism evidence="1 2">
    <name type="scientific">Kickxella alabastrina</name>
    <dbReference type="NCBI Taxonomy" id="61397"/>
    <lineage>
        <taxon>Eukaryota</taxon>
        <taxon>Fungi</taxon>
        <taxon>Fungi incertae sedis</taxon>
        <taxon>Zoopagomycota</taxon>
        <taxon>Kickxellomycotina</taxon>
        <taxon>Kickxellomycetes</taxon>
        <taxon>Kickxellales</taxon>
        <taxon>Kickxellaceae</taxon>
        <taxon>Kickxella</taxon>
    </lineage>
</organism>
<accession>A0ACC1INA5</accession>
<name>A0ACC1INA5_9FUNG</name>
<feature type="non-terminal residue" evidence="1">
    <location>
        <position position="116"/>
    </location>
</feature>
<proteinExistence type="predicted"/>
<reference evidence="1" key="1">
    <citation type="submission" date="2022-07" db="EMBL/GenBank/DDBJ databases">
        <title>Phylogenomic reconstructions and comparative analyses of Kickxellomycotina fungi.</title>
        <authorList>
            <person name="Reynolds N.K."/>
            <person name="Stajich J.E."/>
            <person name="Barry K."/>
            <person name="Grigoriev I.V."/>
            <person name="Crous P."/>
            <person name="Smith M.E."/>
        </authorList>
    </citation>
    <scope>NUCLEOTIDE SEQUENCE</scope>
    <source>
        <strain evidence="1">Benny 63K</strain>
    </source>
</reference>
<sequence length="116" mass="12694">MHHTFLTIAGLALGMFTQVLGKPVMIGYYPSWKKTQTVGVNFSKYTHINLAFGIPTADGDFSYEGDWFLAQTVADIHSKGTKVLLSVGGWTGSNYFSNIVKSAATRSTMVTSMVNY</sequence>
<keyword evidence="2" id="KW-1185">Reference proteome</keyword>
<evidence type="ECO:0000313" key="2">
    <source>
        <dbReference type="Proteomes" id="UP001150581"/>
    </source>
</evidence>
<protein>
    <submittedName>
        <fullName evidence="1">Uncharacterized protein</fullName>
    </submittedName>
</protein>